<feature type="transmembrane region" description="Helical" evidence="5">
    <location>
        <begin position="841"/>
        <end position="860"/>
    </location>
</feature>
<comment type="caution">
    <text evidence="7">The sequence shown here is derived from an EMBL/GenBank/DDBJ whole genome shotgun (WGS) entry which is preliminary data.</text>
</comment>
<feature type="transmembrane region" description="Helical" evidence="5">
    <location>
        <begin position="674"/>
        <end position="695"/>
    </location>
</feature>
<dbReference type="InterPro" id="IPR053231">
    <property type="entry name" value="GPCR_LN-TM7"/>
</dbReference>
<proteinExistence type="predicted"/>
<keyword evidence="4 5" id="KW-0472">Membrane</keyword>
<evidence type="ECO:0000256" key="1">
    <source>
        <dbReference type="ARBA" id="ARBA00004141"/>
    </source>
</evidence>
<dbReference type="Pfam" id="PF00002">
    <property type="entry name" value="7tm_2"/>
    <property type="match status" value="1"/>
</dbReference>
<keyword evidence="2 5" id="KW-0812">Transmembrane</keyword>
<keyword evidence="8" id="KW-1185">Reference proteome</keyword>
<keyword evidence="3 5" id="KW-1133">Transmembrane helix</keyword>
<feature type="transmembrane region" description="Helical" evidence="5">
    <location>
        <begin position="707"/>
        <end position="731"/>
    </location>
</feature>
<organism evidence="7 8">
    <name type="scientific">Bugula neritina</name>
    <name type="common">Brown bryozoan</name>
    <name type="synonym">Sertularia neritina</name>
    <dbReference type="NCBI Taxonomy" id="10212"/>
    <lineage>
        <taxon>Eukaryota</taxon>
        <taxon>Metazoa</taxon>
        <taxon>Spiralia</taxon>
        <taxon>Lophotrochozoa</taxon>
        <taxon>Bryozoa</taxon>
        <taxon>Gymnolaemata</taxon>
        <taxon>Cheilostomatida</taxon>
        <taxon>Flustrina</taxon>
        <taxon>Buguloidea</taxon>
        <taxon>Bugulidae</taxon>
        <taxon>Bugula</taxon>
    </lineage>
</organism>
<dbReference type="EMBL" id="VXIV02001629">
    <property type="protein sequence ID" value="KAF6031279.1"/>
    <property type="molecule type" value="Genomic_DNA"/>
</dbReference>
<comment type="subcellular location">
    <subcellularLocation>
        <location evidence="1">Membrane</location>
        <topology evidence="1">Multi-pass membrane protein</topology>
    </subcellularLocation>
</comment>
<dbReference type="PANTHER" id="PTHR45902">
    <property type="entry name" value="LATROPHILIN RECEPTOR-LIKE PROTEIN A"/>
    <property type="match status" value="1"/>
</dbReference>
<sequence length="926" mass="105248">MGKCRINIIMSRTKLKSFTVAVVLLATLSNNILARESPADKVLNDFMKFNGIPTTIPLGLLSDSQDIEDIELVNGTCFQYGLHSFNRCKYYSDCCLMTSAKPMEQLAYNTFSCHDNFYIVDKCPQETPNKELKALCEDFSSTESDLSLKRWPVRGLVNHLTYKNVFCAMCNGIDPQARVHFADQLWFGDPNKINDSVSTMEWWPAKVECSAEAIEKYLSSDTDHKSLITLVKECKIKQYLPPLGLIDSVRRCKFDASNYVASCPKHAEHWKIADNCSNGPTSFVYDSGKLWNLVKKIYSFPINDINTSYGINILKHFQKNKYRNSYCASCNGVVWLGCDAKPNNVITGTSEYAVDRWLRYKKDVLKFLFIYEIDLNERTCNMNSDAVLLYSDFSTTLDTCSNIHHHLKQCDCDSILDLDSKTCIPTPFVNEKCRENRYEPETFKVTNHGIKHCGKGVEYLPLSIPSAVSKCLWCLYINATGDNCQRSYKHFTGSPSNYTKTVNSVHCAVTHLIRCNVSDIKDSYCAENFSSNGLGSSAFNKKITPKTSLLNSLAISYEPTKFNFQVHLEKLASLGVELLFPTFNDDSLHSQCVEYSLTRNHTSWLICRNGELHRTLDQAYYDDYLLWNDEIRVCTKTAVPEFVLTTHDYVFSSISILFILNYIIYYFTKLKRTVTGNFVVSSMITLMCGLVFYCLINEKTSVLSCRIIASCTQYFLIAVHTWTNAIGILMVKSISSLKLASQYSWKKYAYYAAYAWLTPLIFVIIAYSVDAAKTHNLYPVFSDQICFIARGWIRLLVFTGPIYLLVVVNITMCIIASVIVIKSGNKITIDKQRTLKKVITIVKLQIIFGIHWFILLFTEIKGPHQTGLWIALNVFMTLQGVTAVLAQLVTSASIRKGMKWFNSKVGHHNLKNSQIALNKAVENEFH</sequence>
<evidence type="ECO:0000256" key="3">
    <source>
        <dbReference type="ARBA" id="ARBA00022989"/>
    </source>
</evidence>
<feature type="transmembrane region" description="Helical" evidence="5">
    <location>
        <begin position="751"/>
        <end position="769"/>
    </location>
</feature>
<dbReference type="GO" id="GO:0004888">
    <property type="term" value="F:transmembrane signaling receptor activity"/>
    <property type="evidence" value="ECO:0007669"/>
    <property type="project" value="InterPro"/>
</dbReference>
<feature type="transmembrane region" description="Helical" evidence="5">
    <location>
        <begin position="866"/>
        <end position="889"/>
    </location>
</feature>
<gene>
    <name evidence="7" type="ORF">EB796_010402</name>
</gene>
<dbReference type="GO" id="GO:0007166">
    <property type="term" value="P:cell surface receptor signaling pathway"/>
    <property type="evidence" value="ECO:0007669"/>
    <property type="project" value="InterPro"/>
</dbReference>
<feature type="transmembrane region" description="Helical" evidence="5">
    <location>
        <begin position="802"/>
        <end position="821"/>
    </location>
</feature>
<dbReference type="PROSITE" id="PS50261">
    <property type="entry name" value="G_PROTEIN_RECEP_F2_4"/>
    <property type="match status" value="1"/>
</dbReference>
<dbReference type="CDD" id="cd13952">
    <property type="entry name" value="7tm_classB"/>
    <property type="match status" value="1"/>
</dbReference>
<dbReference type="InterPro" id="IPR000832">
    <property type="entry name" value="GPCR_2_secretin-like"/>
</dbReference>
<feature type="domain" description="G-protein coupled receptors family 2 profile 2" evidence="6">
    <location>
        <begin position="642"/>
        <end position="891"/>
    </location>
</feature>
<evidence type="ECO:0000256" key="2">
    <source>
        <dbReference type="ARBA" id="ARBA00022692"/>
    </source>
</evidence>
<evidence type="ECO:0000313" key="8">
    <source>
        <dbReference type="Proteomes" id="UP000593567"/>
    </source>
</evidence>
<evidence type="ECO:0000259" key="6">
    <source>
        <dbReference type="PROSITE" id="PS50261"/>
    </source>
</evidence>
<dbReference type="AlphaFoldDB" id="A0A7J7JY04"/>
<dbReference type="OrthoDB" id="6134459at2759"/>
<dbReference type="Proteomes" id="UP000593567">
    <property type="component" value="Unassembled WGS sequence"/>
</dbReference>
<protein>
    <recommendedName>
        <fullName evidence="6">G-protein coupled receptors family 2 profile 2 domain-containing protein</fullName>
    </recommendedName>
</protein>
<dbReference type="PANTHER" id="PTHR45902:SF1">
    <property type="entry name" value="LATROPHILIN RECEPTOR-LIKE PROTEIN A"/>
    <property type="match status" value="1"/>
</dbReference>
<evidence type="ECO:0000256" key="5">
    <source>
        <dbReference type="SAM" id="Phobius"/>
    </source>
</evidence>
<name>A0A7J7JY04_BUGNE</name>
<reference evidence="7" key="1">
    <citation type="submission" date="2020-06" db="EMBL/GenBank/DDBJ databases">
        <title>Draft genome of Bugula neritina, a colonial animal packing powerful symbionts and potential medicines.</title>
        <authorList>
            <person name="Rayko M."/>
        </authorList>
    </citation>
    <scope>NUCLEOTIDE SEQUENCE [LARGE SCALE GENOMIC DNA]</scope>
    <source>
        <strain evidence="7">Kwan_BN1</strain>
    </source>
</reference>
<dbReference type="GO" id="GO:0016020">
    <property type="term" value="C:membrane"/>
    <property type="evidence" value="ECO:0007669"/>
    <property type="project" value="UniProtKB-SubCell"/>
</dbReference>
<evidence type="ECO:0000313" key="7">
    <source>
        <dbReference type="EMBL" id="KAF6031279.1"/>
    </source>
</evidence>
<dbReference type="Gene3D" id="1.20.1070.10">
    <property type="entry name" value="Rhodopsin 7-helix transmembrane proteins"/>
    <property type="match status" value="1"/>
</dbReference>
<accession>A0A7J7JY04</accession>
<feature type="transmembrane region" description="Helical" evidence="5">
    <location>
        <begin position="649"/>
        <end position="667"/>
    </location>
</feature>
<dbReference type="InterPro" id="IPR017981">
    <property type="entry name" value="GPCR_2-like_7TM"/>
</dbReference>
<evidence type="ECO:0000256" key="4">
    <source>
        <dbReference type="ARBA" id="ARBA00023136"/>
    </source>
</evidence>